<evidence type="ECO:0000256" key="3">
    <source>
        <dbReference type="ARBA" id="ARBA00022989"/>
    </source>
</evidence>
<keyword evidence="7" id="KW-1185">Reference proteome</keyword>
<dbReference type="CDD" id="cd16914">
    <property type="entry name" value="EcfT"/>
    <property type="match status" value="1"/>
</dbReference>
<proteinExistence type="predicted"/>
<reference evidence="6 7" key="1">
    <citation type="submission" date="2019-03" db="EMBL/GenBank/DDBJ databases">
        <title>Genomic Encyclopedia of Type Strains, Phase IV (KMG-IV): sequencing the most valuable type-strain genomes for metagenomic binning, comparative biology and taxonomic classification.</title>
        <authorList>
            <person name="Goeker M."/>
        </authorList>
    </citation>
    <scope>NUCLEOTIDE SEQUENCE [LARGE SCALE GENOMIC DNA]</scope>
    <source>
        <strain evidence="6 7">LX-B</strain>
    </source>
</reference>
<evidence type="ECO:0000256" key="2">
    <source>
        <dbReference type="ARBA" id="ARBA00022692"/>
    </source>
</evidence>
<comment type="caution">
    <text evidence="6">The sequence shown here is derived from an EMBL/GenBank/DDBJ whole genome shotgun (WGS) entry which is preliminary data.</text>
</comment>
<keyword evidence="3 5" id="KW-1133">Transmembrane helix</keyword>
<dbReference type="PANTHER" id="PTHR33514:SF1">
    <property type="entry name" value="ABC TRANSPORTER PERMEASE"/>
    <property type="match status" value="1"/>
</dbReference>
<sequence length="275" mass="30976">MNRSGALYIERDSFFHRLDGSVKLLMLVAWSAFVFMFMDLRIFGGLIVAGAWLLYLSKLPFRAMKPLIILVMVFTFFNSLFLILVTPEYGSQLAGRRTVALQLWGVGLTWETLCFALTLSLKYLAILPITLLFLLTTHPSSFAGSLNRLGVPYQVAYAVNIALRYIPDVHEEVQTIIHAQEARGVEFQKGEAGILRRLRNYGTVLLPLLVTSLHRVEVVSNAMDLRGFGKHPARTWYSRKPLTRQDLMAALGSLLLVGVGLYLRKRGLGKFWVIG</sequence>
<evidence type="ECO:0000256" key="1">
    <source>
        <dbReference type="ARBA" id="ARBA00004141"/>
    </source>
</evidence>
<protein>
    <submittedName>
        <fullName evidence="6">Energy-coupling factor transport system permease protein</fullName>
    </submittedName>
</protein>
<evidence type="ECO:0000256" key="4">
    <source>
        <dbReference type="ARBA" id="ARBA00023136"/>
    </source>
</evidence>
<evidence type="ECO:0000313" key="7">
    <source>
        <dbReference type="Proteomes" id="UP000295008"/>
    </source>
</evidence>
<evidence type="ECO:0000313" key="6">
    <source>
        <dbReference type="EMBL" id="TCL60876.1"/>
    </source>
</evidence>
<gene>
    <name evidence="6" type="ORF">EDC14_103535</name>
</gene>
<dbReference type="OrthoDB" id="8635523at2"/>
<organism evidence="6 7">
    <name type="scientific">Hydrogenispora ethanolica</name>
    <dbReference type="NCBI Taxonomy" id="1082276"/>
    <lineage>
        <taxon>Bacteria</taxon>
        <taxon>Bacillati</taxon>
        <taxon>Bacillota</taxon>
        <taxon>Hydrogenispora</taxon>
    </lineage>
</organism>
<feature type="transmembrane region" description="Helical" evidence="5">
    <location>
        <begin position="67"/>
        <end position="87"/>
    </location>
</feature>
<accession>A0A4R1R5R8</accession>
<dbReference type="EMBL" id="SLUN01000035">
    <property type="protein sequence ID" value="TCL60876.1"/>
    <property type="molecule type" value="Genomic_DNA"/>
</dbReference>
<evidence type="ECO:0000256" key="5">
    <source>
        <dbReference type="SAM" id="Phobius"/>
    </source>
</evidence>
<dbReference type="RefSeq" id="WP_132016333.1">
    <property type="nucleotide sequence ID" value="NZ_SLUN01000035.1"/>
</dbReference>
<name>A0A4R1R5R8_HYDET</name>
<feature type="transmembrane region" description="Helical" evidence="5">
    <location>
        <begin position="107"/>
        <end position="135"/>
    </location>
</feature>
<dbReference type="Pfam" id="PF02361">
    <property type="entry name" value="CbiQ"/>
    <property type="match status" value="1"/>
</dbReference>
<dbReference type="InterPro" id="IPR003339">
    <property type="entry name" value="ABC/ECF_trnsptr_transmembrane"/>
</dbReference>
<feature type="transmembrane region" description="Helical" evidence="5">
    <location>
        <begin position="247"/>
        <end position="263"/>
    </location>
</feature>
<dbReference type="PANTHER" id="PTHR33514">
    <property type="entry name" value="PROTEIN ABCI12, CHLOROPLASTIC"/>
    <property type="match status" value="1"/>
</dbReference>
<dbReference type="AlphaFoldDB" id="A0A4R1R5R8"/>
<keyword evidence="4 5" id="KW-0472">Membrane</keyword>
<feature type="transmembrane region" description="Helical" evidence="5">
    <location>
        <begin position="27"/>
        <end position="55"/>
    </location>
</feature>
<comment type="subcellular location">
    <subcellularLocation>
        <location evidence="1">Membrane</location>
        <topology evidence="1">Multi-pass membrane protein</topology>
    </subcellularLocation>
</comment>
<keyword evidence="2 5" id="KW-0812">Transmembrane</keyword>
<dbReference type="Proteomes" id="UP000295008">
    <property type="component" value="Unassembled WGS sequence"/>
</dbReference>
<dbReference type="GO" id="GO:0005886">
    <property type="term" value="C:plasma membrane"/>
    <property type="evidence" value="ECO:0007669"/>
    <property type="project" value="UniProtKB-ARBA"/>
</dbReference>